<evidence type="ECO:0000256" key="1">
    <source>
        <dbReference type="SAM" id="MobiDB-lite"/>
    </source>
</evidence>
<reference evidence="3" key="1">
    <citation type="journal article" date="2016" name="Gigascience">
        <title>De novo construction of an expanded transcriptome assembly for the western tarnished plant bug, Lygus hesperus.</title>
        <authorList>
            <person name="Tassone E.E."/>
            <person name="Geib S.M."/>
            <person name="Hall B."/>
            <person name="Fabrick J.A."/>
            <person name="Brent C.S."/>
            <person name="Hull J.J."/>
        </authorList>
    </citation>
    <scope>NUCLEOTIDE SEQUENCE</scope>
</reference>
<dbReference type="InterPro" id="IPR002710">
    <property type="entry name" value="Dilute_dom"/>
</dbReference>
<feature type="domain" description="Dilute" evidence="2">
    <location>
        <begin position="1"/>
        <end position="132"/>
    </location>
</feature>
<evidence type="ECO:0000259" key="2">
    <source>
        <dbReference type="PROSITE" id="PS51126"/>
    </source>
</evidence>
<organism evidence="3">
    <name type="scientific">Lygus hesperus</name>
    <name type="common">Western plant bug</name>
    <dbReference type="NCBI Taxonomy" id="30085"/>
    <lineage>
        <taxon>Eukaryota</taxon>
        <taxon>Metazoa</taxon>
        <taxon>Ecdysozoa</taxon>
        <taxon>Arthropoda</taxon>
        <taxon>Hexapoda</taxon>
        <taxon>Insecta</taxon>
        <taxon>Pterygota</taxon>
        <taxon>Neoptera</taxon>
        <taxon>Paraneoptera</taxon>
        <taxon>Hemiptera</taxon>
        <taxon>Heteroptera</taxon>
        <taxon>Panheteroptera</taxon>
        <taxon>Cimicomorpha</taxon>
        <taxon>Miridae</taxon>
        <taxon>Mirini</taxon>
        <taxon>Lygus</taxon>
    </lineage>
</organism>
<feature type="compositionally biased region" description="Polar residues" evidence="1">
    <location>
        <begin position="119"/>
        <end position="132"/>
    </location>
</feature>
<dbReference type="PROSITE" id="PS51126">
    <property type="entry name" value="DILUTE"/>
    <property type="match status" value="1"/>
</dbReference>
<gene>
    <name evidence="3" type="primary">Myo5a_0</name>
    <name evidence="3" type="ORF">g.56860</name>
</gene>
<feature type="region of interest" description="Disordered" evidence="1">
    <location>
        <begin position="109"/>
        <end position="132"/>
    </location>
</feature>
<protein>
    <submittedName>
        <fullName evidence="3">Unconventional myosin-Va</fullName>
    </submittedName>
</protein>
<dbReference type="AlphaFoldDB" id="A0A146LDN5"/>
<accession>A0A146LDN5</accession>
<evidence type="ECO:0000313" key="3">
    <source>
        <dbReference type="EMBL" id="JAQ05236.1"/>
    </source>
</evidence>
<sequence length="132" mass="14616">MRQLLEPHAVSAILEHEVLIGISPLPIKKVAMDSMDTLLELLTLFKRTLNLSGADPHLVSMFFIQLFHYPCAIALNYLMQGKYHCHFSRGMTHAVQPDVPGAVGRLWESGPPIRRDVGTHQTSGTTPSSGEK</sequence>
<name>A0A146LDN5_LYGHE</name>
<proteinExistence type="predicted"/>
<dbReference type="EMBL" id="GDHC01013393">
    <property type="protein sequence ID" value="JAQ05236.1"/>
    <property type="molecule type" value="Transcribed_RNA"/>
</dbReference>